<dbReference type="PANTHER" id="PTHR38686:SF1">
    <property type="entry name" value="APOLIPOPROTEIN N-ACYLTRANSFERASE"/>
    <property type="match status" value="1"/>
</dbReference>
<evidence type="ECO:0000256" key="8">
    <source>
        <dbReference type="HAMAP-Rule" id="MF_01148"/>
    </source>
</evidence>
<comment type="pathway">
    <text evidence="8">Protein modification; lipoprotein biosynthesis (N-acyl transfer).</text>
</comment>
<comment type="catalytic activity">
    <reaction evidence="8">
        <text>N-terminal S-1,2-diacyl-sn-glyceryl-L-cysteinyl-[lipoprotein] + a glycerophospholipid = N-acyl-S-1,2-diacyl-sn-glyceryl-L-cysteinyl-[lipoprotein] + a 2-acyl-sn-glycero-3-phospholipid + H(+)</text>
        <dbReference type="Rhea" id="RHEA:48228"/>
        <dbReference type="Rhea" id="RHEA-COMP:14681"/>
        <dbReference type="Rhea" id="RHEA-COMP:14684"/>
        <dbReference type="ChEBI" id="CHEBI:15378"/>
        <dbReference type="ChEBI" id="CHEBI:136912"/>
        <dbReference type="ChEBI" id="CHEBI:140656"/>
        <dbReference type="ChEBI" id="CHEBI:140657"/>
        <dbReference type="ChEBI" id="CHEBI:140660"/>
        <dbReference type="EC" id="2.3.1.269"/>
    </reaction>
</comment>
<keyword evidence="7 8" id="KW-0012">Acyltransferase</keyword>
<comment type="caution">
    <text evidence="11">The sequence shown here is derived from an EMBL/GenBank/DDBJ whole genome shotgun (WGS) entry which is preliminary data.</text>
</comment>
<feature type="transmembrane region" description="Helical" evidence="8">
    <location>
        <begin position="26"/>
        <end position="44"/>
    </location>
</feature>
<protein>
    <recommendedName>
        <fullName evidence="8">Apolipoprotein N-acyltransferase</fullName>
        <shortName evidence="8">ALP N-acyltransferase</shortName>
        <ecNumber evidence="8">2.3.1.269</ecNumber>
    </recommendedName>
</protein>
<evidence type="ECO:0000259" key="10">
    <source>
        <dbReference type="PROSITE" id="PS50263"/>
    </source>
</evidence>
<reference evidence="12" key="1">
    <citation type="journal article" date="2019" name="Int. J. Syst. Evol. Microbiol.">
        <title>The Global Catalogue of Microorganisms (GCM) 10K type strain sequencing project: providing services to taxonomists for standard genome sequencing and annotation.</title>
        <authorList>
            <consortium name="The Broad Institute Genomics Platform"/>
            <consortium name="The Broad Institute Genome Sequencing Center for Infectious Disease"/>
            <person name="Wu L."/>
            <person name="Ma J."/>
        </authorList>
    </citation>
    <scope>NUCLEOTIDE SEQUENCE [LARGE SCALE GENOMIC DNA]</scope>
    <source>
        <strain evidence="12">CGMCC 1.12477</strain>
    </source>
</reference>
<dbReference type="InterPro" id="IPR036526">
    <property type="entry name" value="C-N_Hydrolase_sf"/>
</dbReference>
<comment type="similarity">
    <text evidence="8">Belongs to the CN hydrolase family. Apolipoprotein N-acyltransferase subfamily.</text>
</comment>
<feature type="transmembrane region" description="Helical" evidence="8">
    <location>
        <begin position="468"/>
        <end position="486"/>
    </location>
</feature>
<feature type="region of interest" description="Disordered" evidence="9">
    <location>
        <begin position="490"/>
        <end position="519"/>
    </location>
</feature>
<evidence type="ECO:0000256" key="1">
    <source>
        <dbReference type="ARBA" id="ARBA00004651"/>
    </source>
</evidence>
<keyword evidence="6 8" id="KW-0472">Membrane</keyword>
<comment type="subcellular location">
    <subcellularLocation>
        <location evidence="1 8">Cell membrane</location>
        <topology evidence="1 8">Multi-pass membrane protein</topology>
    </subcellularLocation>
</comment>
<keyword evidence="2 8" id="KW-1003">Cell membrane</keyword>
<feature type="transmembrane region" description="Helical" evidence="8">
    <location>
        <begin position="74"/>
        <end position="96"/>
    </location>
</feature>
<dbReference type="NCBIfam" id="TIGR00546">
    <property type="entry name" value="lnt"/>
    <property type="match status" value="1"/>
</dbReference>
<dbReference type="GO" id="GO:0016746">
    <property type="term" value="F:acyltransferase activity"/>
    <property type="evidence" value="ECO:0007669"/>
    <property type="project" value="UniProtKB-KW"/>
</dbReference>
<evidence type="ECO:0000313" key="11">
    <source>
        <dbReference type="EMBL" id="MFD1948694.1"/>
    </source>
</evidence>
<evidence type="ECO:0000256" key="2">
    <source>
        <dbReference type="ARBA" id="ARBA00022475"/>
    </source>
</evidence>
<keyword evidence="4 8" id="KW-0812">Transmembrane</keyword>
<keyword evidence="12" id="KW-1185">Reference proteome</keyword>
<feature type="domain" description="CN hydrolase" evidence="10">
    <location>
        <begin position="202"/>
        <end position="455"/>
    </location>
</feature>
<evidence type="ECO:0000256" key="5">
    <source>
        <dbReference type="ARBA" id="ARBA00022989"/>
    </source>
</evidence>
<dbReference type="Gene3D" id="3.60.110.10">
    <property type="entry name" value="Carbon-nitrogen hydrolase"/>
    <property type="match status" value="1"/>
</dbReference>
<dbReference type="EC" id="2.3.1.269" evidence="8"/>
<feature type="transmembrane region" description="Helical" evidence="8">
    <location>
        <begin position="173"/>
        <end position="192"/>
    </location>
</feature>
<organism evidence="11 12">
    <name type="scientific">Nocardioides aestuarii</name>
    <dbReference type="NCBI Taxonomy" id="252231"/>
    <lineage>
        <taxon>Bacteria</taxon>
        <taxon>Bacillati</taxon>
        <taxon>Actinomycetota</taxon>
        <taxon>Actinomycetes</taxon>
        <taxon>Propionibacteriales</taxon>
        <taxon>Nocardioidaceae</taxon>
        <taxon>Nocardioides</taxon>
    </lineage>
</organism>
<dbReference type="SUPFAM" id="SSF56317">
    <property type="entry name" value="Carbon-nitrogen hydrolase"/>
    <property type="match status" value="1"/>
</dbReference>
<dbReference type="InterPro" id="IPR045378">
    <property type="entry name" value="LNT_N"/>
</dbReference>
<accession>A0ABW4TT65</accession>
<dbReference type="PROSITE" id="PS50263">
    <property type="entry name" value="CN_HYDROLASE"/>
    <property type="match status" value="1"/>
</dbReference>
<proteinExistence type="inferred from homology"/>
<dbReference type="Pfam" id="PF00795">
    <property type="entry name" value="CN_hydrolase"/>
    <property type="match status" value="1"/>
</dbReference>
<keyword evidence="3 8" id="KW-0808">Transferase</keyword>
<sequence length="519" mass="55016">MLLRSLCALLAGAVLAQAFEPVGLAVLLPVGVAAFVLCVADLPARRAWVPGLAFGIGFQFTLLFWMRVVGPDAWLALAAMEAVFLAPLGAVTPGLLRLRGGPAWVAAAWVAVETIRSSWPFSGMPWGRLSYAIGGTPWAEGLPWVGMTGVSFVLALLGVLLARVVVPGGGRRLPALLGVVAVTAVSLVPALAPYRVDPVGERTVAVVQGDVPGDGSNILLDPLQVTVNHVDATEELARRVEAGEAERPDFVVWPENSTASDPFVPGPVNAGILDASDAIDVPILVGAMVDAGEEHVLNQGIVWDPETGAGDRYTKRHPVPFGEYIPWRGLFGSNFGKLALIPRDMMSGTRVQPLEVADTRVAAAICFDVAYDDGIHAQVLAGGEMVVVQTSNAMFIHTHQIEQQFEITRLRALETGRTVLVAATNGVSGIIAPDGTVEQRAGTRTQAVLEDRVALTTGLTPAVRMGPWPGYAAVAVTALGLVLLPYRRRRDERPRRGPDEDDGARPRTGADGRPDLQRA</sequence>
<keyword evidence="5 8" id="KW-1133">Transmembrane helix</keyword>
<evidence type="ECO:0000313" key="12">
    <source>
        <dbReference type="Proteomes" id="UP001597351"/>
    </source>
</evidence>
<evidence type="ECO:0000256" key="7">
    <source>
        <dbReference type="ARBA" id="ARBA00023315"/>
    </source>
</evidence>
<dbReference type="HAMAP" id="MF_01148">
    <property type="entry name" value="Lnt"/>
    <property type="match status" value="1"/>
</dbReference>
<comment type="function">
    <text evidence="8">Catalyzes the phospholipid dependent N-acylation of the N-terminal cysteine of apolipoprotein, the last step in lipoprotein maturation.</text>
</comment>
<feature type="transmembrane region" description="Helical" evidence="8">
    <location>
        <begin position="141"/>
        <end position="166"/>
    </location>
</feature>
<dbReference type="InterPro" id="IPR003010">
    <property type="entry name" value="C-N_Hydrolase"/>
</dbReference>
<dbReference type="PANTHER" id="PTHR38686">
    <property type="entry name" value="APOLIPOPROTEIN N-ACYLTRANSFERASE"/>
    <property type="match status" value="1"/>
</dbReference>
<evidence type="ECO:0000256" key="6">
    <source>
        <dbReference type="ARBA" id="ARBA00023136"/>
    </source>
</evidence>
<dbReference type="Proteomes" id="UP001597351">
    <property type="component" value="Unassembled WGS sequence"/>
</dbReference>
<dbReference type="CDD" id="cd07571">
    <property type="entry name" value="ALP_N-acyl_transferase"/>
    <property type="match status" value="1"/>
</dbReference>
<dbReference type="RefSeq" id="WP_343921760.1">
    <property type="nucleotide sequence ID" value="NZ_BAAAJT010000003.1"/>
</dbReference>
<evidence type="ECO:0000256" key="9">
    <source>
        <dbReference type="SAM" id="MobiDB-lite"/>
    </source>
</evidence>
<dbReference type="InterPro" id="IPR004563">
    <property type="entry name" value="Apolipo_AcylTrfase"/>
</dbReference>
<evidence type="ECO:0000256" key="3">
    <source>
        <dbReference type="ARBA" id="ARBA00022679"/>
    </source>
</evidence>
<feature type="transmembrane region" description="Helical" evidence="8">
    <location>
        <begin position="51"/>
        <end position="68"/>
    </location>
</feature>
<dbReference type="EMBL" id="JBHUGD010000004">
    <property type="protein sequence ID" value="MFD1948694.1"/>
    <property type="molecule type" value="Genomic_DNA"/>
</dbReference>
<gene>
    <name evidence="8 11" type="primary">lnt</name>
    <name evidence="11" type="ORF">ACFSDE_17970</name>
</gene>
<name>A0ABW4TT65_9ACTN</name>
<dbReference type="Pfam" id="PF20154">
    <property type="entry name" value="LNT_N"/>
    <property type="match status" value="1"/>
</dbReference>
<evidence type="ECO:0000256" key="4">
    <source>
        <dbReference type="ARBA" id="ARBA00022692"/>
    </source>
</evidence>